<evidence type="ECO:0000313" key="1">
    <source>
        <dbReference type="EMBL" id="CEK96482.1"/>
    </source>
</evidence>
<dbReference type="EMBL" id="HACG01049617">
    <property type="protein sequence ID" value="CEK96482.1"/>
    <property type="molecule type" value="Transcribed_RNA"/>
</dbReference>
<dbReference type="AlphaFoldDB" id="A0A0B7BUA6"/>
<name>A0A0B7BUA6_9EUPU</name>
<sequence length="86" mass="9996">VLYQEPFRPYLQTTMYRILGLPFSLSQEISFPKGYPLKFHNLPCVRCFPASEMALLEKRVDGRNLCSLKHSFDSYMVTPLYAKNTS</sequence>
<reference evidence="1" key="1">
    <citation type="submission" date="2014-12" db="EMBL/GenBank/DDBJ databases">
        <title>Insight into the proteome of Arion vulgaris.</title>
        <authorList>
            <person name="Aradska J."/>
            <person name="Bulat T."/>
            <person name="Smidak R."/>
            <person name="Sarate P."/>
            <person name="Gangsoo J."/>
            <person name="Sialana F."/>
            <person name="Bilban M."/>
            <person name="Lubec G."/>
        </authorList>
    </citation>
    <scope>NUCLEOTIDE SEQUENCE</scope>
    <source>
        <tissue evidence="1">Skin</tissue>
    </source>
</reference>
<accession>A0A0B7BUA6</accession>
<gene>
    <name evidence="1" type="primary">ORF212241</name>
</gene>
<organism evidence="1">
    <name type="scientific">Arion vulgaris</name>
    <dbReference type="NCBI Taxonomy" id="1028688"/>
    <lineage>
        <taxon>Eukaryota</taxon>
        <taxon>Metazoa</taxon>
        <taxon>Spiralia</taxon>
        <taxon>Lophotrochozoa</taxon>
        <taxon>Mollusca</taxon>
        <taxon>Gastropoda</taxon>
        <taxon>Heterobranchia</taxon>
        <taxon>Euthyneura</taxon>
        <taxon>Panpulmonata</taxon>
        <taxon>Eupulmonata</taxon>
        <taxon>Stylommatophora</taxon>
        <taxon>Helicina</taxon>
        <taxon>Arionoidea</taxon>
        <taxon>Arionidae</taxon>
        <taxon>Arion</taxon>
    </lineage>
</organism>
<feature type="non-terminal residue" evidence="1">
    <location>
        <position position="1"/>
    </location>
</feature>
<protein>
    <submittedName>
        <fullName evidence="1">Uncharacterized protein</fullName>
    </submittedName>
</protein>
<proteinExistence type="predicted"/>